<organism evidence="14 15">
    <name type="scientific">Olivibacter oleidegradans</name>
    <dbReference type="NCBI Taxonomy" id="760123"/>
    <lineage>
        <taxon>Bacteria</taxon>
        <taxon>Pseudomonadati</taxon>
        <taxon>Bacteroidota</taxon>
        <taxon>Sphingobacteriia</taxon>
        <taxon>Sphingobacteriales</taxon>
        <taxon>Sphingobacteriaceae</taxon>
        <taxon>Olivibacter</taxon>
    </lineage>
</organism>
<keyword evidence="12 14" id="KW-0378">Hydrolase</keyword>
<evidence type="ECO:0000256" key="10">
    <source>
        <dbReference type="ARBA" id="ARBA00023002"/>
    </source>
</evidence>
<dbReference type="InterPro" id="IPR004794">
    <property type="entry name" value="Eubact_RibD"/>
</dbReference>
<dbReference type="NCBIfam" id="TIGR00326">
    <property type="entry name" value="eubact_ribD"/>
    <property type="match status" value="1"/>
</dbReference>
<dbReference type="PROSITE" id="PS51747">
    <property type="entry name" value="CYT_DCMP_DEAMINASES_2"/>
    <property type="match status" value="1"/>
</dbReference>
<proteinExistence type="inferred from homology"/>
<dbReference type="PANTHER" id="PTHR38011:SF7">
    <property type="entry name" value="2,5-DIAMINO-6-RIBOSYLAMINO-4(3H)-PYRIMIDINONE 5'-PHOSPHATE REDUCTASE"/>
    <property type="match status" value="1"/>
</dbReference>
<protein>
    <recommendedName>
        <fullName evidence="12">Riboflavin biosynthesis protein RibD</fullName>
    </recommendedName>
    <domain>
        <recommendedName>
            <fullName evidence="12">Diaminohydroxyphosphoribosylaminopyrimidine deaminase</fullName>
            <shortName evidence="12">DRAP deaminase</shortName>
            <ecNumber evidence="12">3.5.4.26</ecNumber>
        </recommendedName>
        <alternativeName>
            <fullName evidence="12">Riboflavin-specific deaminase</fullName>
        </alternativeName>
    </domain>
    <domain>
        <recommendedName>
            <fullName evidence="12">5-amino-6-(5-phosphoribosylamino)uracil reductase</fullName>
            <ecNumber evidence="12">1.1.1.193</ecNumber>
        </recommendedName>
        <alternativeName>
            <fullName evidence="12">HTP reductase</fullName>
        </alternativeName>
    </domain>
</protein>
<name>A0ABV6HKP8_9SPHI</name>
<dbReference type="InterPro" id="IPR016193">
    <property type="entry name" value="Cytidine_deaminase-like"/>
</dbReference>
<comment type="catalytic activity">
    <reaction evidence="12">
        <text>2,5-diamino-6-hydroxy-4-(5-phosphoribosylamino)-pyrimidine + H2O + H(+) = 5-amino-6-(5-phospho-D-ribosylamino)uracil + NH4(+)</text>
        <dbReference type="Rhea" id="RHEA:21868"/>
        <dbReference type="ChEBI" id="CHEBI:15377"/>
        <dbReference type="ChEBI" id="CHEBI:15378"/>
        <dbReference type="ChEBI" id="CHEBI:28938"/>
        <dbReference type="ChEBI" id="CHEBI:58453"/>
        <dbReference type="ChEBI" id="CHEBI:58614"/>
        <dbReference type="EC" id="3.5.4.26"/>
    </reaction>
</comment>
<dbReference type="InterPro" id="IPR024072">
    <property type="entry name" value="DHFR-like_dom_sf"/>
</dbReference>
<dbReference type="InterPro" id="IPR050765">
    <property type="entry name" value="Riboflavin_Biosynth_HTPR"/>
</dbReference>
<dbReference type="GO" id="GO:0008703">
    <property type="term" value="F:5-amino-6-(5-phosphoribosylamino)uracil reductase activity"/>
    <property type="evidence" value="ECO:0007669"/>
    <property type="project" value="UniProtKB-EC"/>
</dbReference>
<dbReference type="SUPFAM" id="SSF53597">
    <property type="entry name" value="Dihydrofolate reductase-like"/>
    <property type="match status" value="1"/>
</dbReference>
<evidence type="ECO:0000313" key="15">
    <source>
        <dbReference type="Proteomes" id="UP001589774"/>
    </source>
</evidence>
<accession>A0ABV6HKP8</accession>
<dbReference type="Pfam" id="PF01872">
    <property type="entry name" value="RibD_C"/>
    <property type="match status" value="1"/>
</dbReference>
<dbReference type="EC" id="1.1.1.193" evidence="12"/>
<dbReference type="PROSITE" id="PS00903">
    <property type="entry name" value="CYT_DCMP_DEAMINASES_1"/>
    <property type="match status" value="1"/>
</dbReference>
<comment type="pathway">
    <text evidence="3 12">Cofactor biosynthesis; riboflavin biosynthesis; 5-amino-6-(D-ribitylamino)uracil from GTP: step 3/4.</text>
</comment>
<dbReference type="SUPFAM" id="SSF53927">
    <property type="entry name" value="Cytidine deaminase-like"/>
    <property type="match status" value="1"/>
</dbReference>
<evidence type="ECO:0000256" key="12">
    <source>
        <dbReference type="PIRNR" id="PIRNR006769"/>
    </source>
</evidence>
<evidence type="ECO:0000313" key="14">
    <source>
        <dbReference type="EMBL" id="MFC0319207.1"/>
    </source>
</evidence>
<dbReference type="Pfam" id="PF00383">
    <property type="entry name" value="dCMP_cyt_deam_1"/>
    <property type="match status" value="1"/>
</dbReference>
<evidence type="ECO:0000256" key="7">
    <source>
        <dbReference type="ARBA" id="ARBA00022723"/>
    </source>
</evidence>
<evidence type="ECO:0000256" key="11">
    <source>
        <dbReference type="ARBA" id="ARBA00023268"/>
    </source>
</evidence>
<dbReference type="Proteomes" id="UP001589774">
    <property type="component" value="Unassembled WGS sequence"/>
</dbReference>
<evidence type="ECO:0000259" key="13">
    <source>
        <dbReference type="PROSITE" id="PS51747"/>
    </source>
</evidence>
<keyword evidence="10 12" id="KW-0560">Oxidoreductase</keyword>
<keyword evidence="9 12" id="KW-0521">NADP</keyword>
<dbReference type="CDD" id="cd01284">
    <property type="entry name" value="Riboflavin_deaminase-reductase"/>
    <property type="match status" value="1"/>
</dbReference>
<dbReference type="InterPro" id="IPR002734">
    <property type="entry name" value="RibDG_C"/>
</dbReference>
<comment type="similarity">
    <text evidence="4 12">In the N-terminal section; belongs to the cytidine and deoxycytidylate deaminase family.</text>
</comment>
<dbReference type="EMBL" id="JBHLWO010000002">
    <property type="protein sequence ID" value="MFC0319207.1"/>
    <property type="molecule type" value="Genomic_DNA"/>
</dbReference>
<evidence type="ECO:0000256" key="5">
    <source>
        <dbReference type="ARBA" id="ARBA00007417"/>
    </source>
</evidence>
<evidence type="ECO:0000256" key="8">
    <source>
        <dbReference type="ARBA" id="ARBA00022833"/>
    </source>
</evidence>
<comment type="similarity">
    <text evidence="5 12">In the C-terminal section; belongs to the HTP reductase family.</text>
</comment>
<dbReference type="Gene3D" id="3.40.430.10">
    <property type="entry name" value="Dihydrofolate Reductase, subunit A"/>
    <property type="match status" value="1"/>
</dbReference>
<keyword evidence="8 12" id="KW-0862">Zinc</keyword>
<evidence type="ECO:0000256" key="6">
    <source>
        <dbReference type="ARBA" id="ARBA00022619"/>
    </source>
</evidence>
<comment type="catalytic activity">
    <reaction evidence="12">
        <text>5-amino-6-(5-phospho-D-ribitylamino)uracil + NADP(+) = 5-amino-6-(5-phospho-D-ribosylamino)uracil + NADPH + H(+)</text>
        <dbReference type="Rhea" id="RHEA:17845"/>
        <dbReference type="ChEBI" id="CHEBI:15378"/>
        <dbReference type="ChEBI" id="CHEBI:57783"/>
        <dbReference type="ChEBI" id="CHEBI:58349"/>
        <dbReference type="ChEBI" id="CHEBI:58421"/>
        <dbReference type="ChEBI" id="CHEBI:58453"/>
        <dbReference type="EC" id="1.1.1.193"/>
    </reaction>
</comment>
<keyword evidence="15" id="KW-1185">Reference proteome</keyword>
<dbReference type="PIRSF" id="PIRSF006769">
    <property type="entry name" value="RibD"/>
    <property type="match status" value="1"/>
</dbReference>
<evidence type="ECO:0000256" key="1">
    <source>
        <dbReference type="ARBA" id="ARBA00002151"/>
    </source>
</evidence>
<evidence type="ECO:0000256" key="2">
    <source>
        <dbReference type="ARBA" id="ARBA00004882"/>
    </source>
</evidence>
<evidence type="ECO:0000256" key="4">
    <source>
        <dbReference type="ARBA" id="ARBA00005259"/>
    </source>
</evidence>
<dbReference type="PANTHER" id="PTHR38011">
    <property type="entry name" value="DIHYDROFOLATE REDUCTASE FAMILY PROTEIN (AFU_ORTHOLOGUE AFUA_8G06820)"/>
    <property type="match status" value="1"/>
</dbReference>
<dbReference type="EC" id="3.5.4.26" evidence="12"/>
<keyword evidence="11" id="KW-0511">Multifunctional enzyme</keyword>
<dbReference type="GO" id="GO:0008835">
    <property type="term" value="F:diaminohydroxyphosphoribosylaminopyrimidine deaminase activity"/>
    <property type="evidence" value="ECO:0007669"/>
    <property type="project" value="UniProtKB-EC"/>
</dbReference>
<comment type="function">
    <text evidence="1 12">Converts 2,5-diamino-6-(ribosylamino)-4(3h)-pyrimidinone 5'-phosphate into 5-amino-6-(ribosylamino)-2,4(1h,3h)-pyrimidinedione 5'-phosphate.</text>
</comment>
<feature type="domain" description="CMP/dCMP-type deaminase" evidence="13">
    <location>
        <begin position="2"/>
        <end position="131"/>
    </location>
</feature>
<comment type="pathway">
    <text evidence="2 12">Cofactor biosynthesis; riboflavin biosynthesis; 5-amino-6-(D-ribitylamino)uracil from GTP: step 2/4.</text>
</comment>
<gene>
    <name evidence="14" type="primary">ribD</name>
    <name evidence="14" type="ORF">ACFFI0_12860</name>
</gene>
<dbReference type="RefSeq" id="WP_130857767.1">
    <property type="nucleotide sequence ID" value="NZ_JBHLWO010000002.1"/>
</dbReference>
<keyword evidence="7 12" id="KW-0479">Metal-binding</keyword>
<reference evidence="14 15" key="1">
    <citation type="submission" date="2024-09" db="EMBL/GenBank/DDBJ databases">
        <authorList>
            <person name="Sun Q."/>
            <person name="Mori K."/>
        </authorList>
    </citation>
    <scope>NUCLEOTIDE SEQUENCE [LARGE SCALE GENOMIC DNA]</scope>
    <source>
        <strain evidence="14 15">CCM 7765</strain>
    </source>
</reference>
<sequence>MPNHEIYMRRCLELAELGQGSVSPNPIVGALVVHHDTIIGEGWHRKYGEAHAEPNAIADVFNRYPNAADLLRESTVYVTLEPCSHHGKTPPCADLLVKHQVKQVVVACNDPFEQVNGRGIAKLREAGIDVLEGVLEEEAKFVNRRFFTRVQHQRPYVILKWAETANGYFAPKGEKQQWITGSAAQVVNHRWRSEEDAVLVGANTALIDNPQLTVRHWFGRNPKRIVIDKELSLPPHLHLFDKEAETIVFNAKKTDWQDRLKLIALENFDWYLPQNILYQLHLMDVQSLVVEGGIKTLNLFIKAGLWDEARVFRGQAYWKDGLDAPRLQVIPQIKENIGNDSLTVYFNK</sequence>
<comment type="caution">
    <text evidence="14">The sequence shown here is derived from an EMBL/GenBank/DDBJ whole genome shotgun (WGS) entry which is preliminary data.</text>
</comment>
<evidence type="ECO:0000256" key="9">
    <source>
        <dbReference type="ARBA" id="ARBA00022857"/>
    </source>
</evidence>
<dbReference type="InterPro" id="IPR002125">
    <property type="entry name" value="CMP_dCMP_dom"/>
</dbReference>
<keyword evidence="6 12" id="KW-0686">Riboflavin biosynthesis</keyword>
<dbReference type="Gene3D" id="3.40.140.10">
    <property type="entry name" value="Cytidine Deaminase, domain 2"/>
    <property type="match status" value="1"/>
</dbReference>
<comment type="cofactor">
    <cofactor evidence="12">
        <name>Zn(2+)</name>
        <dbReference type="ChEBI" id="CHEBI:29105"/>
    </cofactor>
    <text evidence="12">Binds 1 zinc ion.</text>
</comment>
<evidence type="ECO:0000256" key="3">
    <source>
        <dbReference type="ARBA" id="ARBA00004910"/>
    </source>
</evidence>
<dbReference type="InterPro" id="IPR016192">
    <property type="entry name" value="APOBEC/CMP_deaminase_Zn-bd"/>
</dbReference>